<dbReference type="PROSITE" id="PS50043">
    <property type="entry name" value="HTH_LUXR_2"/>
    <property type="match status" value="1"/>
</dbReference>
<dbReference type="Gene3D" id="3.40.50.300">
    <property type="entry name" value="P-loop containing nucleotide triphosphate hydrolases"/>
    <property type="match status" value="1"/>
</dbReference>
<dbReference type="GO" id="GO:0006355">
    <property type="term" value="P:regulation of DNA-templated transcription"/>
    <property type="evidence" value="ECO:0007669"/>
    <property type="project" value="InterPro"/>
</dbReference>
<dbReference type="GO" id="GO:0003677">
    <property type="term" value="F:DNA binding"/>
    <property type="evidence" value="ECO:0007669"/>
    <property type="project" value="UniProtKB-KW"/>
</dbReference>
<sequence>MITDDAERSGASARTPLSSGVIGSGRSVDAIVAALQDGRSILISGTLGSGKTHLADTVLRTLSPSTQTPLFVRAAASLAMTPMGALLTNPAVAALLTGTDVSGVGTPVVVIDDAHFLDVESAQWITRAMHAGRVIVLATAAPSSSSEARRAHPETLTELDEWWISNRVDRIDLRPLSAGESDELIEEVAGRGVIDRIRRAQLHHASGGSRLVLVEMVRRLMEQTDGERLGPGHSQAPITARIRDVLRYQLAELSTGERVTLALVSRLGGVARARLSRVIDARAVDRLLVKRHLRLDPRVPGMLLASSIFSSLSEMAGEADEVERLVDALGDVLSPETTLSGEEATDLAMRWSFDQRLAQAVERHDDLVVERIVLTASARAIDRDNARDALMFARMAEAIGPSADSRLALSRALSALRHDDEALTVLESAVPLLRDDDECYRLFTWWCALLMGLGRHDRLSDLCASAPSWPGSGPLLRGEVRAAGARVALSFMRWDEVVRHGEEIVDDTTCSLSTRVRAAVETAAAHGYRGDVASAYRLLDIARRINTDPLTGDAIDEIGHVTTLSGEALLRFNLRTGGRDLLGDVDAFVARTTIREGGPALAFLGYAGAVADLLRGDFRAADLEYRTAVSRFTTTDSTGWRSGMHAEHALVLALLGDTSAAEASLRRAEGLSVERTPITRHLYARARYVTAAQSTTVDTHVLQRELLELSAGSPSLHVVDLYLVIVFGGGTATDRDALRRTAGEIQHPLGLVLDRHVTARDERDPRKLEAVAAEFVEMGAYLFARQAQQDAIREHERAGNALRSSQARKQLATYGPGPRARAGGGGSPAERLSEREHQIAVLVAEGLSNREIADRLFLSVRTVESHVYQARLKLGVPNRRRLADELPSS</sequence>
<evidence type="ECO:0000256" key="3">
    <source>
        <dbReference type="ARBA" id="ARBA00023163"/>
    </source>
</evidence>
<dbReference type="RefSeq" id="WP_128500025.1">
    <property type="nucleotide sequence ID" value="NZ_RZNC01000006.1"/>
</dbReference>
<evidence type="ECO:0000256" key="2">
    <source>
        <dbReference type="ARBA" id="ARBA00023125"/>
    </source>
</evidence>
<evidence type="ECO:0000256" key="1">
    <source>
        <dbReference type="ARBA" id="ARBA00023015"/>
    </source>
</evidence>
<dbReference type="InterPro" id="IPR036388">
    <property type="entry name" value="WH-like_DNA-bd_sf"/>
</dbReference>
<keyword evidence="2" id="KW-0238">DNA-binding</keyword>
<evidence type="ECO:0000313" key="7">
    <source>
        <dbReference type="Proteomes" id="UP000288603"/>
    </source>
</evidence>
<dbReference type="Gene3D" id="1.10.10.10">
    <property type="entry name" value="Winged helix-like DNA-binding domain superfamily/Winged helix DNA-binding domain"/>
    <property type="match status" value="1"/>
</dbReference>
<dbReference type="OrthoDB" id="3197423at2"/>
<dbReference type="Proteomes" id="UP000288603">
    <property type="component" value="Unassembled WGS sequence"/>
</dbReference>
<dbReference type="InterPro" id="IPR011990">
    <property type="entry name" value="TPR-like_helical_dom_sf"/>
</dbReference>
<protein>
    <recommendedName>
        <fullName evidence="5">HTH luxR-type domain-containing protein</fullName>
    </recommendedName>
</protein>
<dbReference type="InterPro" id="IPR016032">
    <property type="entry name" value="Sig_transdc_resp-reg_C-effctor"/>
</dbReference>
<evidence type="ECO:0000259" key="5">
    <source>
        <dbReference type="PROSITE" id="PS50043"/>
    </source>
</evidence>
<dbReference type="PANTHER" id="PTHR44688:SF16">
    <property type="entry name" value="DNA-BINDING TRANSCRIPTIONAL ACTIVATOR DEVR_DOSR"/>
    <property type="match status" value="1"/>
</dbReference>
<dbReference type="SMART" id="SM00382">
    <property type="entry name" value="AAA"/>
    <property type="match status" value="1"/>
</dbReference>
<dbReference type="Gene3D" id="1.25.40.10">
    <property type="entry name" value="Tetratricopeptide repeat domain"/>
    <property type="match status" value="1"/>
</dbReference>
<dbReference type="InterPro" id="IPR003593">
    <property type="entry name" value="AAA+_ATPase"/>
</dbReference>
<proteinExistence type="predicted"/>
<feature type="domain" description="HTH luxR-type" evidence="5">
    <location>
        <begin position="825"/>
        <end position="889"/>
    </location>
</feature>
<keyword evidence="7" id="KW-1185">Reference proteome</keyword>
<gene>
    <name evidence="6" type="ORF">ELQ92_14405</name>
</gene>
<evidence type="ECO:0000256" key="4">
    <source>
        <dbReference type="SAM" id="MobiDB-lite"/>
    </source>
</evidence>
<dbReference type="AlphaFoldDB" id="A0A444Q3T6"/>
<dbReference type="InterPro" id="IPR000792">
    <property type="entry name" value="Tscrpt_reg_LuxR_C"/>
</dbReference>
<dbReference type="PRINTS" id="PR00038">
    <property type="entry name" value="HTHLUXR"/>
</dbReference>
<name>A0A444Q3T6_9MICO</name>
<dbReference type="SUPFAM" id="SSF46894">
    <property type="entry name" value="C-terminal effector domain of the bipartite response regulators"/>
    <property type="match status" value="1"/>
</dbReference>
<dbReference type="PANTHER" id="PTHR44688">
    <property type="entry name" value="DNA-BINDING TRANSCRIPTIONAL ACTIVATOR DEVR_DOSR"/>
    <property type="match status" value="1"/>
</dbReference>
<dbReference type="CDD" id="cd06170">
    <property type="entry name" value="LuxR_C_like"/>
    <property type="match status" value="1"/>
</dbReference>
<comment type="caution">
    <text evidence="6">The sequence shown here is derived from an EMBL/GenBank/DDBJ whole genome shotgun (WGS) entry which is preliminary data.</text>
</comment>
<dbReference type="InterPro" id="IPR027417">
    <property type="entry name" value="P-loop_NTPase"/>
</dbReference>
<evidence type="ECO:0000313" key="6">
    <source>
        <dbReference type="EMBL" id="RWZ58491.1"/>
    </source>
</evidence>
<dbReference type="SMART" id="SM00421">
    <property type="entry name" value="HTH_LUXR"/>
    <property type="match status" value="1"/>
</dbReference>
<dbReference type="SUPFAM" id="SSF52540">
    <property type="entry name" value="P-loop containing nucleoside triphosphate hydrolases"/>
    <property type="match status" value="1"/>
</dbReference>
<dbReference type="Pfam" id="PF00196">
    <property type="entry name" value="GerE"/>
    <property type="match status" value="1"/>
</dbReference>
<keyword evidence="1" id="KW-0805">Transcription regulation</keyword>
<organism evidence="6 7">
    <name type="scientific">Labedella populi</name>
    <dbReference type="NCBI Taxonomy" id="2498850"/>
    <lineage>
        <taxon>Bacteria</taxon>
        <taxon>Bacillati</taxon>
        <taxon>Actinomycetota</taxon>
        <taxon>Actinomycetes</taxon>
        <taxon>Micrococcales</taxon>
        <taxon>Microbacteriaceae</taxon>
        <taxon>Labedella</taxon>
    </lineage>
</organism>
<keyword evidence="3" id="KW-0804">Transcription</keyword>
<dbReference type="EMBL" id="RZNC01000006">
    <property type="protein sequence ID" value="RWZ58491.1"/>
    <property type="molecule type" value="Genomic_DNA"/>
</dbReference>
<accession>A0A444Q3T6</accession>
<reference evidence="6 7" key="1">
    <citation type="submission" date="2018-12" db="EMBL/GenBank/DDBJ databases">
        <authorList>
            <person name="Li F."/>
        </authorList>
    </citation>
    <scope>NUCLEOTIDE SEQUENCE [LARGE SCALE GENOMIC DNA]</scope>
    <source>
        <strain evidence="6 7">8H24J-4-2</strain>
    </source>
</reference>
<feature type="region of interest" description="Disordered" evidence="4">
    <location>
        <begin position="796"/>
        <end position="832"/>
    </location>
</feature>
<dbReference type="SUPFAM" id="SSF48452">
    <property type="entry name" value="TPR-like"/>
    <property type="match status" value="1"/>
</dbReference>